<keyword evidence="7" id="KW-0028">Amino-acid biosynthesis</keyword>
<dbReference type="InterPro" id="IPR043578">
    <property type="entry name" value="GltB_archl_type"/>
</dbReference>
<dbReference type="InterPro" id="IPR024935">
    <property type="entry name" value="Rubredoxin_dom"/>
</dbReference>
<dbReference type="CDD" id="cd00730">
    <property type="entry name" value="rubredoxin"/>
    <property type="match status" value="1"/>
</dbReference>
<dbReference type="Gene3D" id="3.20.20.70">
    <property type="entry name" value="Aldolase class I"/>
    <property type="match status" value="1"/>
</dbReference>
<dbReference type="PROSITE" id="PS50903">
    <property type="entry name" value="RUBREDOXIN_LIKE"/>
    <property type="match status" value="1"/>
</dbReference>
<comment type="similarity">
    <text evidence="1 7">Belongs to the glutamate synthase family.</text>
</comment>
<evidence type="ECO:0000256" key="7">
    <source>
        <dbReference type="PIRNR" id="PIRNR006429"/>
    </source>
</evidence>
<dbReference type="AlphaFoldDB" id="A0A099T0Q6"/>
<keyword evidence="7" id="KW-0314">Glutamate biosynthesis</keyword>
<dbReference type="PANTHER" id="PTHR43819">
    <property type="entry name" value="ARCHAEAL-TYPE GLUTAMATE SYNTHASE [NADPH]"/>
    <property type="match status" value="1"/>
</dbReference>
<evidence type="ECO:0000313" key="10">
    <source>
        <dbReference type="Proteomes" id="UP000029859"/>
    </source>
</evidence>
<name>A0A099T0Q6_METMT</name>
<dbReference type="GO" id="GO:0005506">
    <property type="term" value="F:iron ion binding"/>
    <property type="evidence" value="ECO:0007669"/>
    <property type="project" value="InterPro"/>
</dbReference>
<dbReference type="Pfam" id="PF00301">
    <property type="entry name" value="Rubredoxin"/>
    <property type="match status" value="1"/>
</dbReference>
<dbReference type="CDD" id="cd02808">
    <property type="entry name" value="GltS_FMN"/>
    <property type="match status" value="1"/>
</dbReference>
<evidence type="ECO:0000256" key="3">
    <source>
        <dbReference type="ARBA" id="ARBA00022723"/>
    </source>
</evidence>
<organism evidence="9 10">
    <name type="scientific">Methanococcoides methylutens</name>
    <dbReference type="NCBI Taxonomy" id="2226"/>
    <lineage>
        <taxon>Archaea</taxon>
        <taxon>Methanobacteriati</taxon>
        <taxon>Methanobacteriota</taxon>
        <taxon>Stenosarchaea group</taxon>
        <taxon>Methanomicrobia</taxon>
        <taxon>Methanosarcinales</taxon>
        <taxon>Methanosarcinaceae</taxon>
        <taxon>Methanococcoides</taxon>
    </lineage>
</organism>
<dbReference type="InterPro" id="IPR002932">
    <property type="entry name" value="Glu_synthdom"/>
</dbReference>
<dbReference type="PIRSF" id="PIRSF500061">
    <property type="entry name" value="GOGAT_lg2_archl"/>
    <property type="match status" value="1"/>
</dbReference>
<keyword evidence="7" id="KW-0521">NADP</keyword>
<keyword evidence="7" id="KW-0288">FMN</keyword>
<keyword evidence="4" id="KW-0249">Electron transport</keyword>
<dbReference type="SUPFAM" id="SSF51395">
    <property type="entry name" value="FMN-linked oxidoreductases"/>
    <property type="match status" value="1"/>
</dbReference>
<comment type="catalytic activity">
    <reaction evidence="7">
        <text>2 L-glutamate + NADP(+) = L-glutamine + 2-oxoglutarate + NADPH + H(+)</text>
        <dbReference type="Rhea" id="RHEA:15501"/>
        <dbReference type="ChEBI" id="CHEBI:15378"/>
        <dbReference type="ChEBI" id="CHEBI:16810"/>
        <dbReference type="ChEBI" id="CHEBI:29985"/>
        <dbReference type="ChEBI" id="CHEBI:57783"/>
        <dbReference type="ChEBI" id="CHEBI:58349"/>
        <dbReference type="ChEBI" id="CHEBI:58359"/>
        <dbReference type="EC" id="1.4.1.13"/>
    </reaction>
</comment>
<comment type="caution">
    <text evidence="9">The sequence shown here is derived from an EMBL/GenBank/DDBJ whole genome shotgun (WGS) entry which is preliminary data.</text>
</comment>
<proteinExistence type="inferred from homology"/>
<comment type="cofactor">
    <cofactor evidence="7">
        <name>FMN</name>
        <dbReference type="ChEBI" id="CHEBI:58210"/>
    </cofactor>
</comment>
<dbReference type="InterPro" id="IPR024934">
    <property type="entry name" value="Rubredoxin-like_dom"/>
</dbReference>
<keyword evidence="2" id="KW-0813">Transport</keyword>
<dbReference type="GO" id="GO:0004355">
    <property type="term" value="F:glutamate synthase (NADPH) activity"/>
    <property type="evidence" value="ECO:0007669"/>
    <property type="project" value="UniProtKB-EC"/>
</dbReference>
<reference evidence="9 10" key="1">
    <citation type="submission" date="2014-09" db="EMBL/GenBank/DDBJ databases">
        <title>Draft genome sequence of an obligately methylotrophic methanogen, Methanococcoides methylutens, isolated from marine sediment.</title>
        <authorList>
            <person name="Guan Y."/>
            <person name="Ngugi D.K."/>
            <person name="Blom J."/>
            <person name="Ali S."/>
            <person name="Ferry J.G."/>
            <person name="Stingl U."/>
        </authorList>
    </citation>
    <scope>NUCLEOTIDE SEQUENCE [LARGE SCALE GENOMIC DNA]</scope>
    <source>
        <strain evidence="9 10">DSM 2657</strain>
    </source>
</reference>
<keyword evidence="7" id="KW-0285">Flavoprotein</keyword>
<keyword evidence="6" id="KW-0408">Iron</keyword>
<dbReference type="PANTHER" id="PTHR43819:SF1">
    <property type="entry name" value="ARCHAEAL-TYPE GLUTAMATE SYNTHASE [NADPH]"/>
    <property type="match status" value="1"/>
</dbReference>
<keyword evidence="10" id="KW-1185">Reference proteome</keyword>
<gene>
    <name evidence="9" type="ORF">LI82_05560</name>
</gene>
<dbReference type="Gene3D" id="2.20.28.10">
    <property type="match status" value="1"/>
</dbReference>
<evidence type="ECO:0000256" key="5">
    <source>
        <dbReference type="ARBA" id="ARBA00023002"/>
    </source>
</evidence>
<keyword evidence="3" id="KW-0479">Metal-binding</keyword>
<dbReference type="Pfam" id="PF01645">
    <property type="entry name" value="Glu_synthase"/>
    <property type="match status" value="1"/>
</dbReference>
<dbReference type="EC" id="1.4.1.13" evidence="7"/>
<keyword evidence="5 7" id="KW-0560">Oxidoreductase</keyword>
<evidence type="ECO:0000256" key="6">
    <source>
        <dbReference type="ARBA" id="ARBA00023004"/>
    </source>
</evidence>
<accession>A0A099T0Q6</accession>
<dbReference type="OrthoDB" id="2837at2157"/>
<evidence type="ECO:0000259" key="8">
    <source>
        <dbReference type="PROSITE" id="PS50903"/>
    </source>
</evidence>
<feature type="domain" description="Rubredoxin-like" evidence="8">
    <location>
        <begin position="1"/>
        <end position="61"/>
    </location>
</feature>
<evidence type="ECO:0000313" key="9">
    <source>
        <dbReference type="EMBL" id="KGK98765.1"/>
    </source>
</evidence>
<evidence type="ECO:0000256" key="2">
    <source>
        <dbReference type="ARBA" id="ARBA00022448"/>
    </source>
</evidence>
<dbReference type="EMBL" id="JRHO01000010">
    <property type="protein sequence ID" value="KGK98765.1"/>
    <property type="molecule type" value="Genomic_DNA"/>
</dbReference>
<dbReference type="SUPFAM" id="SSF57802">
    <property type="entry name" value="Rubredoxin-like"/>
    <property type="match status" value="1"/>
</dbReference>
<sequence>MTEYRCNVCGAFEYDDTRGDSNTDIKPGTKPEDFPEDWRCPICGADKNHQMPVEKEEIEEITSEEIVTCPKCGTKSKITVSEFGKIDISGYLGEWRRTSDTTETYMEDIHKISVSGESILEPMKTKQDVLSWNDILIKGAQLAKIPLNEDEAVNTNTVIGPKAKHPLVIETPVFITHMSYGALSSEIKQALAMGSAAVKTAMCSGEGGILKESMEKAHKYIFEYVPNRYSVTEDNLKKVDAIEIKIGQSAKPGMGGHLPAEKVTHELAEIRGFPESTDIVSPAHFDDIRSKEDLKAKVDWLRETSGGKPIGIKMAAGNIEADLEIAVYAKPDFITIDGRPGATAAALKFVKNATSIPTIFALYRARKFLDEKGIKDISLIITGGLRVSSDLAKALALGADAIAIGTAALMACACQQYRQCDTGKCPVGVTTQDPELRSRLKIDISAKKLENFLRVSTEELENFARLTGNDDVHKLSINDLCTTNSEISDHTEIEHV</sequence>
<dbReference type="InterPro" id="IPR024188">
    <property type="entry name" value="GltB"/>
</dbReference>
<protein>
    <recommendedName>
        <fullName evidence="7">Archaeal glutamate synthase [NADPH]</fullName>
        <ecNumber evidence="7">1.4.1.13</ecNumber>
    </recommendedName>
</protein>
<dbReference type="RefSeq" id="WP_048193923.1">
    <property type="nucleotide sequence ID" value="NZ_CAAGSM010000003.1"/>
</dbReference>
<evidence type="ECO:0000256" key="1">
    <source>
        <dbReference type="ARBA" id="ARBA00009716"/>
    </source>
</evidence>
<evidence type="ECO:0000256" key="4">
    <source>
        <dbReference type="ARBA" id="ARBA00022982"/>
    </source>
</evidence>
<dbReference type="InterPro" id="IPR013785">
    <property type="entry name" value="Aldolase_TIM"/>
</dbReference>
<dbReference type="Proteomes" id="UP000029859">
    <property type="component" value="Unassembled WGS sequence"/>
</dbReference>
<dbReference type="GO" id="GO:0006537">
    <property type="term" value="P:glutamate biosynthetic process"/>
    <property type="evidence" value="ECO:0007669"/>
    <property type="project" value="UniProtKB-KW"/>
</dbReference>
<dbReference type="PIRSF" id="PIRSF006429">
    <property type="entry name" value="GOGAT_lg_2"/>
    <property type="match status" value="1"/>
</dbReference>